<evidence type="ECO:0000256" key="4">
    <source>
        <dbReference type="ARBA" id="ARBA00023015"/>
    </source>
</evidence>
<evidence type="ECO:0000256" key="1">
    <source>
        <dbReference type="ARBA" id="ARBA00004123"/>
    </source>
</evidence>
<keyword evidence="3" id="KW-0156">Chromatin regulator</keyword>
<feature type="compositionally biased region" description="Polar residues" evidence="8">
    <location>
        <begin position="13"/>
        <end position="24"/>
    </location>
</feature>
<accession>A0A6A5YED7</accession>
<feature type="compositionally biased region" description="Acidic residues" evidence="8">
    <location>
        <begin position="276"/>
        <end position="305"/>
    </location>
</feature>
<feature type="compositionally biased region" description="Acidic residues" evidence="8">
    <location>
        <begin position="135"/>
        <end position="145"/>
    </location>
</feature>
<dbReference type="Pfam" id="PF07904">
    <property type="entry name" value="Eaf7"/>
    <property type="match status" value="1"/>
</dbReference>
<keyword evidence="5" id="KW-0804">Transcription</keyword>
<evidence type="ECO:0000313" key="9">
    <source>
        <dbReference type="EMBL" id="KAF2089707.1"/>
    </source>
</evidence>
<reference evidence="9" key="1">
    <citation type="journal article" date="2020" name="Stud. Mycol.">
        <title>101 Dothideomycetes genomes: a test case for predicting lifestyles and emergence of pathogens.</title>
        <authorList>
            <person name="Haridas S."/>
            <person name="Albert R."/>
            <person name="Binder M."/>
            <person name="Bloem J."/>
            <person name="Labutti K."/>
            <person name="Salamov A."/>
            <person name="Andreopoulos B."/>
            <person name="Baker S."/>
            <person name="Barry K."/>
            <person name="Bills G."/>
            <person name="Bluhm B."/>
            <person name="Cannon C."/>
            <person name="Castanera R."/>
            <person name="Culley D."/>
            <person name="Daum C."/>
            <person name="Ezra D."/>
            <person name="Gonzalez J."/>
            <person name="Henrissat B."/>
            <person name="Kuo A."/>
            <person name="Liang C."/>
            <person name="Lipzen A."/>
            <person name="Lutzoni F."/>
            <person name="Magnuson J."/>
            <person name="Mondo S."/>
            <person name="Nolan M."/>
            <person name="Ohm R."/>
            <person name="Pangilinan J."/>
            <person name="Park H.-J."/>
            <person name="Ramirez L."/>
            <person name="Alfaro M."/>
            <person name="Sun H."/>
            <person name="Tritt A."/>
            <person name="Yoshinaga Y."/>
            <person name="Zwiers L.-H."/>
            <person name="Turgeon B."/>
            <person name="Goodwin S."/>
            <person name="Spatafora J."/>
            <person name="Crous P."/>
            <person name="Grigoriev I."/>
        </authorList>
    </citation>
    <scope>NUCLEOTIDE SEQUENCE</scope>
    <source>
        <strain evidence="9">CBS 121410</strain>
    </source>
</reference>
<feature type="region of interest" description="Disordered" evidence="8">
    <location>
        <begin position="165"/>
        <end position="332"/>
    </location>
</feature>
<proteinExistence type="inferred from homology"/>
<feature type="compositionally biased region" description="Low complexity" evidence="8">
    <location>
        <begin position="236"/>
        <end position="262"/>
    </location>
</feature>
<dbReference type="InterPro" id="IPR012423">
    <property type="entry name" value="Eaf7/MRGBP"/>
</dbReference>
<feature type="region of interest" description="Disordered" evidence="8">
    <location>
        <begin position="1"/>
        <end position="34"/>
    </location>
</feature>
<gene>
    <name evidence="9" type="ORF">K490DRAFT_72401</name>
</gene>
<dbReference type="GO" id="GO:0005634">
    <property type="term" value="C:nucleus"/>
    <property type="evidence" value="ECO:0007669"/>
    <property type="project" value="UniProtKB-SubCell"/>
</dbReference>
<evidence type="ECO:0000256" key="2">
    <source>
        <dbReference type="ARBA" id="ARBA00007117"/>
    </source>
</evidence>
<evidence type="ECO:0000256" key="6">
    <source>
        <dbReference type="ARBA" id="ARBA00023242"/>
    </source>
</evidence>
<keyword evidence="6" id="KW-0539">Nucleus</keyword>
<feature type="compositionally biased region" description="Basic residues" evidence="8">
    <location>
        <begin position="180"/>
        <end position="190"/>
    </location>
</feature>
<dbReference type="AlphaFoldDB" id="A0A6A5YED7"/>
<evidence type="ECO:0000256" key="8">
    <source>
        <dbReference type="SAM" id="MobiDB-lite"/>
    </source>
</evidence>
<feature type="region of interest" description="Disordered" evidence="8">
    <location>
        <begin position="128"/>
        <end position="153"/>
    </location>
</feature>
<comment type="function">
    <text evidence="7">Component of the NuA4 histone acetyltransferase complex which is involved in transcriptional activation of selected genes principally by acetylation of nucleosomal histone H4 and H2A. The NuA4 complex is also involved in DNA repair.</text>
</comment>
<keyword evidence="4" id="KW-0805">Transcription regulation</keyword>
<feature type="compositionally biased region" description="Basic and acidic residues" evidence="8">
    <location>
        <begin position="203"/>
        <end position="230"/>
    </location>
</feature>
<dbReference type="OrthoDB" id="5595141at2759"/>
<feature type="compositionally biased region" description="Low complexity" evidence="8">
    <location>
        <begin position="193"/>
        <end position="202"/>
    </location>
</feature>
<keyword evidence="10" id="KW-1185">Reference proteome</keyword>
<evidence type="ECO:0000313" key="10">
    <source>
        <dbReference type="Proteomes" id="UP000799776"/>
    </source>
</evidence>
<evidence type="ECO:0000256" key="3">
    <source>
        <dbReference type="ARBA" id="ARBA00022853"/>
    </source>
</evidence>
<protein>
    <submittedName>
        <fullName evidence="9">CT20-domain-containing protein</fullName>
    </submittedName>
</protein>
<sequence>MPPKKRAKPTLPTPSKDTSATATPSKDLAPAHTTATDILTDPWTDDQETSLFKSVIKWKPTGVHKHMHMIQIATAMCREGFAYPGGGRRLEHTRIPGIWRKLGELYDLEALDERENAVIFAGQRDWAEEVGKESSEDEEEEEEEGEGLRKLGFVLPGEEYAQMMWDRRIPEEEDEEEAKPKRRKKGRPKGMRSESPPALPELLPKKGDPPPTDFLHDHGNEDLERDEGRRASVASPAPKTKAGARAAGRGAAAAAAAAAPKGKPNKGKGTRAQSSEPDDEEEQDEDEDEEDEEEESSEEVDEDETPPAKDSSGRGGRGGRRGGRGTKRGRRR</sequence>
<name>A0A6A5YED7_9PEZI</name>
<dbReference type="PANTHER" id="PTHR13581">
    <property type="entry name" value="MRG-BINDING PROTEIN"/>
    <property type="match status" value="1"/>
</dbReference>
<evidence type="ECO:0000256" key="5">
    <source>
        <dbReference type="ARBA" id="ARBA00023163"/>
    </source>
</evidence>
<evidence type="ECO:0000256" key="7">
    <source>
        <dbReference type="ARBA" id="ARBA00025178"/>
    </source>
</evidence>
<dbReference type="Proteomes" id="UP000799776">
    <property type="component" value="Unassembled WGS sequence"/>
</dbReference>
<comment type="similarity">
    <text evidence="2">Belongs to the EAF7 family.</text>
</comment>
<dbReference type="GO" id="GO:0006325">
    <property type="term" value="P:chromatin organization"/>
    <property type="evidence" value="ECO:0007669"/>
    <property type="project" value="UniProtKB-KW"/>
</dbReference>
<feature type="compositionally biased region" description="Basic residues" evidence="8">
    <location>
        <begin position="317"/>
        <end position="332"/>
    </location>
</feature>
<dbReference type="GO" id="GO:0035267">
    <property type="term" value="C:NuA4 histone acetyltransferase complex"/>
    <property type="evidence" value="ECO:0007669"/>
    <property type="project" value="TreeGrafter"/>
</dbReference>
<dbReference type="PANTHER" id="PTHR13581:SF5">
    <property type="entry name" value="MRG_MORF4L-BINDING PROTEIN"/>
    <property type="match status" value="1"/>
</dbReference>
<comment type="subcellular location">
    <subcellularLocation>
        <location evidence="1">Nucleus</location>
    </subcellularLocation>
</comment>
<dbReference type="GO" id="GO:0006357">
    <property type="term" value="P:regulation of transcription by RNA polymerase II"/>
    <property type="evidence" value="ECO:0007669"/>
    <property type="project" value="TreeGrafter"/>
</dbReference>
<dbReference type="EMBL" id="ML978714">
    <property type="protein sequence ID" value="KAF2089707.1"/>
    <property type="molecule type" value="Genomic_DNA"/>
</dbReference>
<organism evidence="9 10">
    <name type="scientific">Saccharata proteae CBS 121410</name>
    <dbReference type="NCBI Taxonomy" id="1314787"/>
    <lineage>
        <taxon>Eukaryota</taxon>
        <taxon>Fungi</taxon>
        <taxon>Dikarya</taxon>
        <taxon>Ascomycota</taxon>
        <taxon>Pezizomycotina</taxon>
        <taxon>Dothideomycetes</taxon>
        <taxon>Dothideomycetes incertae sedis</taxon>
        <taxon>Botryosphaeriales</taxon>
        <taxon>Saccharataceae</taxon>
        <taxon>Saccharata</taxon>
    </lineage>
</organism>